<evidence type="ECO:0000256" key="5">
    <source>
        <dbReference type="ARBA" id="ARBA00045658"/>
    </source>
</evidence>
<dbReference type="InterPro" id="IPR051316">
    <property type="entry name" value="Zinc-reg_GTPase_activator"/>
</dbReference>
<comment type="function">
    <text evidence="5">Zinc chaperone that directly transfers zinc cofactor to target proteins, thereby activating them. Zinc is transferred from the CXCC motif in the GTPase domain to the zinc binding site in target proteins in a process requiring GTP hydrolysis.</text>
</comment>
<sequence>MSTPIPVTIVSGFLGAGKTTLLNRILNSDIYANKGLKIAVMVNDFGELNIDSQLVVSAEQNMINLENGCICCTVESDLIEQLRKLLQMRSGRPDVILIETSGVSEPSKVVNTLRYPEFKNQLSVDAVISMLDAEQFNQLEGTMKRLAMDQLSAADIVVINKTDLVNQQQLQQIKAQWLFPNASVYQTQYANVPLELLLDISASSAVPSTAVHAHQCTAQCHHTVDNADAHSQQFSTMSWQHDQPLKLSKLRQVLTSLPGNIYRVKGIVDLTEVPEQRCLVHKVGSRLTIEKQEKWQTSKSSQLVFIASEAIDNEHIQLQLASTAADAATRLQA</sequence>
<dbReference type="STRING" id="641665.GCA_002104455_00582"/>
<evidence type="ECO:0000259" key="7">
    <source>
        <dbReference type="SMART" id="SM00833"/>
    </source>
</evidence>
<protein>
    <submittedName>
        <fullName evidence="8">GTPase, G3E family</fullName>
    </submittedName>
</protein>
<dbReference type="SUPFAM" id="SSF52540">
    <property type="entry name" value="P-loop containing nucleoside triphosphate hydrolases"/>
    <property type="match status" value="1"/>
</dbReference>
<reference evidence="9" key="1">
    <citation type="submission" date="2016-10" db="EMBL/GenBank/DDBJ databases">
        <authorList>
            <person name="Varghese N."/>
            <person name="Submissions S."/>
        </authorList>
    </citation>
    <scope>NUCLEOTIDE SEQUENCE [LARGE SCALE GENOMIC DNA]</scope>
    <source>
        <strain evidence="9">CGMCC 1.9127</strain>
    </source>
</reference>
<organism evidence="8 9">
    <name type="scientific">Colwellia chukchiensis</name>
    <dbReference type="NCBI Taxonomy" id="641665"/>
    <lineage>
        <taxon>Bacteria</taxon>
        <taxon>Pseudomonadati</taxon>
        <taxon>Pseudomonadota</taxon>
        <taxon>Gammaproteobacteria</taxon>
        <taxon>Alteromonadales</taxon>
        <taxon>Colwelliaceae</taxon>
        <taxon>Colwellia</taxon>
    </lineage>
</organism>
<keyword evidence="3" id="KW-0143">Chaperone</keyword>
<dbReference type="InterPro" id="IPR011629">
    <property type="entry name" value="CobW-like_C"/>
</dbReference>
<comment type="catalytic activity">
    <reaction evidence="6">
        <text>GTP + H2O = GDP + phosphate + H(+)</text>
        <dbReference type="Rhea" id="RHEA:19669"/>
        <dbReference type="ChEBI" id="CHEBI:15377"/>
        <dbReference type="ChEBI" id="CHEBI:15378"/>
        <dbReference type="ChEBI" id="CHEBI:37565"/>
        <dbReference type="ChEBI" id="CHEBI:43474"/>
        <dbReference type="ChEBI" id="CHEBI:58189"/>
    </reaction>
    <physiologicalReaction direction="left-to-right" evidence="6">
        <dbReference type="Rhea" id="RHEA:19670"/>
    </physiologicalReaction>
</comment>
<dbReference type="AlphaFoldDB" id="A0A1H7G7S0"/>
<evidence type="ECO:0000256" key="3">
    <source>
        <dbReference type="ARBA" id="ARBA00023186"/>
    </source>
</evidence>
<dbReference type="Proteomes" id="UP000199297">
    <property type="component" value="Unassembled WGS sequence"/>
</dbReference>
<dbReference type="OrthoDB" id="9808822at2"/>
<dbReference type="Pfam" id="PF07683">
    <property type="entry name" value="CobW_C"/>
    <property type="match status" value="1"/>
</dbReference>
<dbReference type="Gene3D" id="3.40.50.300">
    <property type="entry name" value="P-loop containing nucleotide triphosphate hydrolases"/>
    <property type="match status" value="1"/>
</dbReference>
<name>A0A1H7G7S0_9GAMM</name>
<dbReference type="PANTHER" id="PTHR13748:SF62">
    <property type="entry name" value="COBW DOMAIN-CONTAINING PROTEIN"/>
    <property type="match status" value="1"/>
</dbReference>
<accession>A0A1H7G7S0</accession>
<dbReference type="EMBL" id="FOBI01000001">
    <property type="protein sequence ID" value="SEK34376.1"/>
    <property type="molecule type" value="Genomic_DNA"/>
</dbReference>
<dbReference type="SUPFAM" id="SSF90002">
    <property type="entry name" value="Hypothetical protein YjiA, C-terminal domain"/>
    <property type="match status" value="1"/>
</dbReference>
<evidence type="ECO:0000313" key="8">
    <source>
        <dbReference type="EMBL" id="SEK34376.1"/>
    </source>
</evidence>
<evidence type="ECO:0000256" key="4">
    <source>
        <dbReference type="ARBA" id="ARBA00034320"/>
    </source>
</evidence>
<dbReference type="InterPro" id="IPR003495">
    <property type="entry name" value="CobW/HypB/UreG_nucleotide-bd"/>
</dbReference>
<dbReference type="Gene3D" id="3.30.1220.10">
    <property type="entry name" value="CobW-like, C-terminal domain"/>
    <property type="match status" value="1"/>
</dbReference>
<dbReference type="InterPro" id="IPR036627">
    <property type="entry name" value="CobW-likC_sf"/>
</dbReference>
<evidence type="ECO:0000256" key="6">
    <source>
        <dbReference type="ARBA" id="ARBA00049117"/>
    </source>
</evidence>
<dbReference type="InterPro" id="IPR027417">
    <property type="entry name" value="P-loop_NTPase"/>
</dbReference>
<dbReference type="GO" id="GO:0016787">
    <property type="term" value="F:hydrolase activity"/>
    <property type="evidence" value="ECO:0007669"/>
    <property type="project" value="UniProtKB-KW"/>
</dbReference>
<proteinExistence type="inferred from homology"/>
<dbReference type="Pfam" id="PF02492">
    <property type="entry name" value="cobW"/>
    <property type="match status" value="1"/>
</dbReference>
<dbReference type="RefSeq" id="WP_085283029.1">
    <property type="nucleotide sequence ID" value="NZ_FOBI01000001.1"/>
</dbReference>
<evidence type="ECO:0000256" key="1">
    <source>
        <dbReference type="ARBA" id="ARBA00022741"/>
    </source>
</evidence>
<dbReference type="GO" id="GO:0005737">
    <property type="term" value="C:cytoplasm"/>
    <property type="evidence" value="ECO:0007669"/>
    <property type="project" value="TreeGrafter"/>
</dbReference>
<dbReference type="GO" id="GO:0000166">
    <property type="term" value="F:nucleotide binding"/>
    <property type="evidence" value="ECO:0007669"/>
    <property type="project" value="UniProtKB-KW"/>
</dbReference>
<keyword evidence="1" id="KW-0547">Nucleotide-binding</keyword>
<dbReference type="PANTHER" id="PTHR13748">
    <property type="entry name" value="COBW-RELATED"/>
    <property type="match status" value="1"/>
</dbReference>
<keyword evidence="2" id="KW-0378">Hydrolase</keyword>
<keyword evidence="9" id="KW-1185">Reference proteome</keyword>
<evidence type="ECO:0000313" key="9">
    <source>
        <dbReference type="Proteomes" id="UP000199297"/>
    </source>
</evidence>
<gene>
    <name evidence="8" type="ORF">SAMN05216262_101121</name>
</gene>
<comment type="similarity">
    <text evidence="4">Belongs to the SIMIBI class G3E GTPase family. ZNG1 subfamily.</text>
</comment>
<dbReference type="SMART" id="SM00833">
    <property type="entry name" value="CobW_C"/>
    <property type="match status" value="1"/>
</dbReference>
<feature type="domain" description="CobW C-terminal" evidence="7">
    <location>
        <begin position="234"/>
        <end position="324"/>
    </location>
</feature>
<dbReference type="CDD" id="cd03112">
    <property type="entry name" value="CobW-like"/>
    <property type="match status" value="1"/>
</dbReference>
<evidence type="ECO:0000256" key="2">
    <source>
        <dbReference type="ARBA" id="ARBA00022801"/>
    </source>
</evidence>